<sequence>MSPHLRKAFQRLLLLGGLVLMTSACGGLDTLVEMQPPDESLELSASEPVAVRRVRMVAAGKPGTGTKVASRELTFVFSRYWVRPPADGSEVVYPWYRLRIVDERDGHVEDEDVIAFGPGSSESKVYLTPRLGPEDPADRFDVTYRLEFERQGPPSVGTIRVSWETFGSVMSDGDEDDVELTVTQSAP</sequence>
<reference evidence="1 2" key="1">
    <citation type="submission" date="2020-02" db="EMBL/GenBank/DDBJ databases">
        <authorList>
            <person name="Babadi Z.K."/>
            <person name="Risdian C."/>
            <person name="Ebrahimipour G.H."/>
            <person name="Wink J."/>
        </authorList>
    </citation>
    <scope>NUCLEOTIDE SEQUENCE [LARGE SCALE GENOMIC DNA]</scope>
    <source>
        <strain evidence="1 2">ZKHCc1 1396</strain>
    </source>
</reference>
<dbReference type="Proteomes" id="UP001516472">
    <property type="component" value="Unassembled WGS sequence"/>
</dbReference>
<gene>
    <name evidence="1" type="ORF">G4177_34330</name>
</gene>
<dbReference type="PROSITE" id="PS51257">
    <property type="entry name" value="PROKAR_LIPOPROTEIN"/>
    <property type="match status" value="1"/>
</dbReference>
<name>A0ABR9PZA3_9BACT</name>
<dbReference type="EMBL" id="JAAIYO010000017">
    <property type="protein sequence ID" value="MBE4753240.1"/>
    <property type="molecule type" value="Genomic_DNA"/>
</dbReference>
<accession>A0ABR9PZA3</accession>
<evidence type="ECO:0000313" key="1">
    <source>
        <dbReference type="EMBL" id="MBE4753240.1"/>
    </source>
</evidence>
<organism evidence="1 2">
    <name type="scientific">Corallococcus soli</name>
    <dbReference type="NCBI Taxonomy" id="2710757"/>
    <lineage>
        <taxon>Bacteria</taxon>
        <taxon>Pseudomonadati</taxon>
        <taxon>Myxococcota</taxon>
        <taxon>Myxococcia</taxon>
        <taxon>Myxococcales</taxon>
        <taxon>Cystobacterineae</taxon>
        <taxon>Myxococcaceae</taxon>
        <taxon>Corallococcus</taxon>
    </lineage>
</organism>
<dbReference type="RefSeq" id="WP_193430396.1">
    <property type="nucleotide sequence ID" value="NZ_CBCSIP010000030.1"/>
</dbReference>
<evidence type="ECO:0000313" key="2">
    <source>
        <dbReference type="Proteomes" id="UP001516472"/>
    </source>
</evidence>
<proteinExistence type="predicted"/>
<protein>
    <recommendedName>
        <fullName evidence="3">Lipoprotein</fullName>
    </recommendedName>
</protein>
<keyword evidence="2" id="KW-1185">Reference proteome</keyword>
<evidence type="ECO:0008006" key="3">
    <source>
        <dbReference type="Google" id="ProtNLM"/>
    </source>
</evidence>
<comment type="caution">
    <text evidence="1">The sequence shown here is derived from an EMBL/GenBank/DDBJ whole genome shotgun (WGS) entry which is preliminary data.</text>
</comment>